<dbReference type="SUPFAM" id="SSF58038">
    <property type="entry name" value="SNARE fusion complex"/>
    <property type="match status" value="2"/>
</dbReference>
<dbReference type="CDD" id="cd15841">
    <property type="entry name" value="SNARE_Qc"/>
    <property type="match status" value="1"/>
</dbReference>
<feature type="domain" description="T-SNARE coiled-coil homology" evidence="7">
    <location>
        <begin position="22"/>
        <end position="84"/>
    </location>
</feature>
<protein>
    <recommendedName>
        <fullName evidence="7">t-SNARE coiled-coil homology domain-containing protein</fullName>
    </recommendedName>
</protein>
<dbReference type="EMBL" id="CAJNOO010002285">
    <property type="protein sequence ID" value="CAF1253322.1"/>
    <property type="molecule type" value="Genomic_DNA"/>
</dbReference>
<evidence type="ECO:0000256" key="1">
    <source>
        <dbReference type="ARBA" id="ARBA00009480"/>
    </source>
</evidence>
<dbReference type="GO" id="GO:0019905">
    <property type="term" value="F:syntaxin binding"/>
    <property type="evidence" value="ECO:0007669"/>
    <property type="project" value="TreeGrafter"/>
</dbReference>
<sequence length="218" mass="24419">MASSIASNHNQDDLQSIQHQIHEKKTSILDSTRRMLGLINESESVGVNTATELVEQREKLENIEKRCDGIDANLVNAQQNINKLNSIFGGIKNYFHPPKTSFPKSVSQPQLSNTGKKKTATAQQIPATAVNTRPTNVKDDTDTYFGKSRSAMDDIERETDDGLHDIHQGVNRLKLLALQMNDELESQVPLTERLGKKIDVLNESVTKKNKDMKTILLR</sequence>
<evidence type="ECO:0000256" key="4">
    <source>
        <dbReference type="ARBA" id="ARBA00023054"/>
    </source>
</evidence>
<proteinExistence type="inferred from homology"/>
<evidence type="ECO:0000313" key="10">
    <source>
        <dbReference type="Proteomes" id="UP000663882"/>
    </source>
</evidence>
<keyword evidence="2" id="KW-0813">Transport</keyword>
<dbReference type="GO" id="GO:0098793">
    <property type="term" value="C:presynapse"/>
    <property type="evidence" value="ECO:0007669"/>
    <property type="project" value="GOC"/>
</dbReference>
<feature type="coiled-coil region" evidence="5">
    <location>
        <begin position="53"/>
        <end position="80"/>
    </location>
</feature>
<evidence type="ECO:0000256" key="6">
    <source>
        <dbReference type="SAM" id="MobiDB-lite"/>
    </source>
</evidence>
<gene>
    <name evidence="9" type="ORF">OTI717_LOCUS2152</name>
    <name evidence="8" type="ORF">RFH988_LOCUS27290</name>
</gene>
<dbReference type="GO" id="GO:0016082">
    <property type="term" value="P:synaptic vesicle priming"/>
    <property type="evidence" value="ECO:0007669"/>
    <property type="project" value="TreeGrafter"/>
</dbReference>
<dbReference type="Gene3D" id="1.20.5.110">
    <property type="match status" value="2"/>
</dbReference>
<dbReference type="Proteomes" id="UP000663823">
    <property type="component" value="Unassembled WGS sequence"/>
</dbReference>
<reference evidence="8" key="1">
    <citation type="submission" date="2021-02" db="EMBL/GenBank/DDBJ databases">
        <authorList>
            <person name="Nowell W R."/>
        </authorList>
    </citation>
    <scope>NUCLEOTIDE SEQUENCE</scope>
</reference>
<evidence type="ECO:0000256" key="3">
    <source>
        <dbReference type="ARBA" id="ARBA00022927"/>
    </source>
</evidence>
<dbReference type="GO" id="GO:0015031">
    <property type="term" value="P:protein transport"/>
    <property type="evidence" value="ECO:0007669"/>
    <property type="project" value="UniProtKB-KW"/>
</dbReference>
<dbReference type="PROSITE" id="PS50192">
    <property type="entry name" value="T_SNARE"/>
    <property type="match status" value="2"/>
</dbReference>
<comment type="caution">
    <text evidence="8">The sequence shown here is derived from an EMBL/GenBank/DDBJ whole genome shotgun (WGS) entry which is preliminary data.</text>
</comment>
<dbReference type="InterPro" id="IPR000727">
    <property type="entry name" value="T_SNARE_dom"/>
</dbReference>
<feature type="region of interest" description="Disordered" evidence="6">
    <location>
        <begin position="102"/>
        <end position="121"/>
    </location>
</feature>
<dbReference type="GO" id="GO:0031629">
    <property type="term" value="P:synaptic vesicle fusion to presynaptic active zone membrane"/>
    <property type="evidence" value="ECO:0007669"/>
    <property type="project" value="TreeGrafter"/>
</dbReference>
<feature type="domain" description="T-SNARE coiled-coil homology" evidence="7">
    <location>
        <begin position="153"/>
        <end position="215"/>
    </location>
</feature>
<dbReference type="EMBL" id="CAJOAX010000101">
    <property type="protein sequence ID" value="CAF3509074.1"/>
    <property type="molecule type" value="Genomic_DNA"/>
</dbReference>
<dbReference type="GO" id="GO:0005484">
    <property type="term" value="F:SNAP receptor activity"/>
    <property type="evidence" value="ECO:0007669"/>
    <property type="project" value="TreeGrafter"/>
</dbReference>
<dbReference type="PANTHER" id="PTHR19305:SF9">
    <property type="entry name" value="SYNAPTOSOMAL-ASSOCIATED PROTEIN 29"/>
    <property type="match status" value="1"/>
</dbReference>
<dbReference type="GO" id="GO:0005886">
    <property type="term" value="C:plasma membrane"/>
    <property type="evidence" value="ECO:0007669"/>
    <property type="project" value="TreeGrafter"/>
</dbReference>
<evidence type="ECO:0000256" key="5">
    <source>
        <dbReference type="SAM" id="Coils"/>
    </source>
</evidence>
<keyword evidence="3" id="KW-0653">Protein transport</keyword>
<comment type="similarity">
    <text evidence="1">Belongs to the SNAP-25 family.</text>
</comment>
<dbReference type="OrthoDB" id="18679at2759"/>
<evidence type="ECO:0000256" key="2">
    <source>
        <dbReference type="ARBA" id="ARBA00022448"/>
    </source>
</evidence>
<dbReference type="AlphaFoldDB" id="A0A815ADV0"/>
<evidence type="ECO:0000313" key="8">
    <source>
        <dbReference type="EMBL" id="CAF1253322.1"/>
    </source>
</evidence>
<evidence type="ECO:0000259" key="7">
    <source>
        <dbReference type="PROSITE" id="PS50192"/>
    </source>
</evidence>
<dbReference type="Proteomes" id="UP000663882">
    <property type="component" value="Unassembled WGS sequence"/>
</dbReference>
<dbReference type="PANTHER" id="PTHR19305">
    <property type="entry name" value="SYNAPTOSOMAL ASSOCIATED PROTEIN"/>
    <property type="match status" value="1"/>
</dbReference>
<organism evidence="8 10">
    <name type="scientific">Rotaria sordida</name>
    <dbReference type="NCBI Taxonomy" id="392033"/>
    <lineage>
        <taxon>Eukaryota</taxon>
        <taxon>Metazoa</taxon>
        <taxon>Spiralia</taxon>
        <taxon>Gnathifera</taxon>
        <taxon>Rotifera</taxon>
        <taxon>Eurotatoria</taxon>
        <taxon>Bdelloidea</taxon>
        <taxon>Philodinida</taxon>
        <taxon>Philodinidae</taxon>
        <taxon>Rotaria</taxon>
    </lineage>
</organism>
<dbReference type="SMART" id="SM00397">
    <property type="entry name" value="t_SNARE"/>
    <property type="match status" value="2"/>
</dbReference>
<keyword evidence="4 5" id="KW-0175">Coiled coil</keyword>
<accession>A0A815ADV0</accession>
<evidence type="ECO:0000313" key="9">
    <source>
        <dbReference type="EMBL" id="CAF3509074.1"/>
    </source>
</evidence>
<name>A0A815ADV0_9BILA</name>
<dbReference type="GO" id="GO:0031201">
    <property type="term" value="C:SNARE complex"/>
    <property type="evidence" value="ECO:0007669"/>
    <property type="project" value="TreeGrafter"/>
</dbReference>
<dbReference type="FunFam" id="1.20.5.110:FF:000041">
    <property type="entry name" value="Synaptosomal-associated protein 29"/>
    <property type="match status" value="1"/>
</dbReference>